<dbReference type="Pfam" id="PF03466">
    <property type="entry name" value="LysR_substrate"/>
    <property type="match status" value="1"/>
</dbReference>
<dbReference type="AlphaFoldDB" id="A0A238XEV9"/>
<evidence type="ECO:0000259" key="5">
    <source>
        <dbReference type="PROSITE" id="PS50931"/>
    </source>
</evidence>
<name>A0A238XEV9_9RHOB</name>
<keyword evidence="7" id="KW-1185">Reference proteome</keyword>
<evidence type="ECO:0000256" key="2">
    <source>
        <dbReference type="ARBA" id="ARBA00023015"/>
    </source>
</evidence>
<dbReference type="GO" id="GO:0005829">
    <property type="term" value="C:cytosol"/>
    <property type="evidence" value="ECO:0007669"/>
    <property type="project" value="TreeGrafter"/>
</dbReference>
<dbReference type="OrthoDB" id="9803030at2"/>
<dbReference type="PROSITE" id="PS50931">
    <property type="entry name" value="HTH_LYSR"/>
    <property type="match status" value="1"/>
</dbReference>
<organism evidence="6 7">
    <name type="scientific">Puniceibacterium sediminis</name>
    <dbReference type="NCBI Taxonomy" id="1608407"/>
    <lineage>
        <taxon>Bacteria</taxon>
        <taxon>Pseudomonadati</taxon>
        <taxon>Pseudomonadota</taxon>
        <taxon>Alphaproteobacteria</taxon>
        <taxon>Rhodobacterales</taxon>
        <taxon>Paracoccaceae</taxon>
        <taxon>Puniceibacterium</taxon>
    </lineage>
</organism>
<gene>
    <name evidence="6" type="ORF">SAMN06265370_11118</name>
</gene>
<dbReference type="InterPro" id="IPR050950">
    <property type="entry name" value="HTH-type_LysR_regulators"/>
</dbReference>
<evidence type="ECO:0000313" key="7">
    <source>
        <dbReference type="Proteomes" id="UP000198417"/>
    </source>
</evidence>
<evidence type="ECO:0000313" key="6">
    <source>
        <dbReference type="EMBL" id="SNR57546.1"/>
    </source>
</evidence>
<dbReference type="InterPro" id="IPR036390">
    <property type="entry name" value="WH_DNA-bd_sf"/>
</dbReference>
<dbReference type="EMBL" id="FZNN01000011">
    <property type="protein sequence ID" value="SNR57546.1"/>
    <property type="molecule type" value="Genomic_DNA"/>
</dbReference>
<dbReference type="Proteomes" id="UP000198417">
    <property type="component" value="Unassembled WGS sequence"/>
</dbReference>
<dbReference type="SUPFAM" id="SSF46785">
    <property type="entry name" value="Winged helix' DNA-binding domain"/>
    <property type="match status" value="1"/>
</dbReference>
<evidence type="ECO:0000256" key="3">
    <source>
        <dbReference type="ARBA" id="ARBA00023125"/>
    </source>
</evidence>
<dbReference type="Gene3D" id="3.40.190.290">
    <property type="match status" value="1"/>
</dbReference>
<dbReference type="PANTHER" id="PTHR30419">
    <property type="entry name" value="HTH-TYPE TRANSCRIPTIONAL REGULATOR YBHD"/>
    <property type="match status" value="1"/>
</dbReference>
<dbReference type="Pfam" id="PF00126">
    <property type="entry name" value="HTH_1"/>
    <property type="match status" value="1"/>
</dbReference>
<dbReference type="InterPro" id="IPR000847">
    <property type="entry name" value="LysR_HTH_N"/>
</dbReference>
<keyword evidence="4" id="KW-0804">Transcription</keyword>
<dbReference type="RefSeq" id="WP_089270990.1">
    <property type="nucleotide sequence ID" value="NZ_FZNN01000011.1"/>
</dbReference>
<evidence type="ECO:0000256" key="4">
    <source>
        <dbReference type="ARBA" id="ARBA00023163"/>
    </source>
</evidence>
<protein>
    <submittedName>
        <fullName evidence="6">DNA-binding transcriptional regulator, LysR family</fullName>
    </submittedName>
</protein>
<dbReference type="Gene3D" id="1.10.10.10">
    <property type="entry name" value="Winged helix-like DNA-binding domain superfamily/Winged helix DNA-binding domain"/>
    <property type="match status" value="1"/>
</dbReference>
<keyword evidence="3 6" id="KW-0238">DNA-binding</keyword>
<keyword evidence="2" id="KW-0805">Transcription regulation</keyword>
<dbReference type="InterPro" id="IPR036388">
    <property type="entry name" value="WH-like_DNA-bd_sf"/>
</dbReference>
<dbReference type="PANTHER" id="PTHR30419:SF8">
    <property type="entry name" value="NITROGEN ASSIMILATION TRANSCRIPTIONAL ACTIVATOR-RELATED"/>
    <property type="match status" value="1"/>
</dbReference>
<comment type="similarity">
    <text evidence="1">Belongs to the LysR transcriptional regulatory family.</text>
</comment>
<accession>A0A238XEV9</accession>
<dbReference type="GO" id="GO:0003677">
    <property type="term" value="F:DNA binding"/>
    <property type="evidence" value="ECO:0007669"/>
    <property type="project" value="UniProtKB-KW"/>
</dbReference>
<reference evidence="6 7" key="1">
    <citation type="submission" date="2017-06" db="EMBL/GenBank/DDBJ databases">
        <authorList>
            <person name="Kim H.J."/>
            <person name="Triplett B.A."/>
        </authorList>
    </citation>
    <scope>NUCLEOTIDE SEQUENCE [LARGE SCALE GENOMIC DNA]</scope>
    <source>
        <strain evidence="6 7">DSM 29052</strain>
    </source>
</reference>
<dbReference type="SUPFAM" id="SSF53850">
    <property type="entry name" value="Periplasmic binding protein-like II"/>
    <property type="match status" value="1"/>
</dbReference>
<proteinExistence type="inferred from homology"/>
<dbReference type="InterPro" id="IPR005119">
    <property type="entry name" value="LysR_subst-bd"/>
</dbReference>
<evidence type="ECO:0000256" key="1">
    <source>
        <dbReference type="ARBA" id="ARBA00009437"/>
    </source>
</evidence>
<dbReference type="PRINTS" id="PR00039">
    <property type="entry name" value="HTHLYSR"/>
</dbReference>
<sequence length="326" mass="35288">MNTLTMSSGTTARLIQRGLRLPQLRLMIAIEETGQISAAATQMGMTQPAASRLLGELEKTSGAKLYERHARGVILTEAGRLLARRARATLQDLNGAFDEIALLTTGARGLVRIGTVTGPGLEIVLPIIREIRVTYPEIEFNVLVDTSDKLAEALLSHDLDFYLGRLPAALDPRAVTLRRIGTEPISLAVRQGHPLLRRAPISLADCLAYDWVMQPPGGLMRLTAETYLLERGLPPPARVLSTSSLLLTLGLISDTNAIAPIATSVAELYTSASRLGSNIRILDVAQDIQVAAYSLICGRESEPSPAVRRVMAQLEQRLDQLEEDAG</sequence>
<dbReference type="GO" id="GO:0003700">
    <property type="term" value="F:DNA-binding transcription factor activity"/>
    <property type="evidence" value="ECO:0007669"/>
    <property type="project" value="InterPro"/>
</dbReference>
<feature type="domain" description="HTH lysR-type" evidence="5">
    <location>
        <begin position="19"/>
        <end position="76"/>
    </location>
</feature>